<accession>A0A0L6JSC0</accession>
<dbReference type="AlphaFoldDB" id="A0A0L6JSC0"/>
<gene>
    <name evidence="1" type="ORF">Bccel_3899</name>
</gene>
<evidence type="ECO:0000313" key="2">
    <source>
        <dbReference type="Proteomes" id="UP000036923"/>
    </source>
</evidence>
<dbReference type="eggNOG" id="ENOG5032TRS">
    <property type="taxonomic scope" value="Bacteria"/>
</dbReference>
<dbReference type="Pfam" id="PF20074">
    <property type="entry name" value="DUF6470"/>
    <property type="match status" value="1"/>
</dbReference>
<sequence>MSLEISQTYARLGVDRTQSSFEIKTKYATLELDSKEPKINIRTELPKVEIDQYECFASAGLKNPLDLTEDMVERSKENAIEYIGKIAADGDMLAAIEKGGHPIPEIAARDAYPQHEFGMVTIPSTGPKITVTGSLEIEPERTSEGANNGVDAVYTPGELDIRYTPDKIRFYMEQYASVNIKYIPENNIDEKV</sequence>
<keyword evidence="2" id="KW-1185">Reference proteome</keyword>
<protein>
    <submittedName>
        <fullName evidence="1">Uncharacterized protein</fullName>
    </submittedName>
</protein>
<dbReference type="Proteomes" id="UP000036923">
    <property type="component" value="Unassembled WGS sequence"/>
</dbReference>
<dbReference type="InterPro" id="IPR045527">
    <property type="entry name" value="DUF6470"/>
</dbReference>
<dbReference type="RefSeq" id="WP_036936590.1">
    <property type="nucleotide sequence ID" value="NZ_JQKC01000002.1"/>
</dbReference>
<dbReference type="EMBL" id="LGTC01000001">
    <property type="protein sequence ID" value="KNY28625.1"/>
    <property type="molecule type" value="Genomic_DNA"/>
</dbReference>
<dbReference type="STRING" id="398512.Bccel_3899"/>
<comment type="caution">
    <text evidence="1">The sequence shown here is derived from an EMBL/GenBank/DDBJ whole genome shotgun (WGS) entry which is preliminary data.</text>
</comment>
<evidence type="ECO:0000313" key="1">
    <source>
        <dbReference type="EMBL" id="KNY28625.1"/>
    </source>
</evidence>
<name>A0A0L6JSC0_9FIRM</name>
<organism evidence="1 2">
    <name type="scientific">Pseudobacteroides cellulosolvens ATCC 35603 = DSM 2933</name>
    <dbReference type="NCBI Taxonomy" id="398512"/>
    <lineage>
        <taxon>Bacteria</taxon>
        <taxon>Bacillati</taxon>
        <taxon>Bacillota</taxon>
        <taxon>Clostridia</taxon>
        <taxon>Eubacteriales</taxon>
        <taxon>Oscillospiraceae</taxon>
        <taxon>Pseudobacteroides</taxon>
    </lineage>
</organism>
<reference evidence="2" key="1">
    <citation type="submission" date="2015-07" db="EMBL/GenBank/DDBJ databases">
        <title>Near-Complete Genome Sequence of the Cellulolytic Bacterium Bacteroides (Pseudobacteroides) cellulosolvens ATCC 35603.</title>
        <authorList>
            <person name="Dassa B."/>
            <person name="Utturkar S.M."/>
            <person name="Klingeman D.M."/>
            <person name="Hurt R.A."/>
            <person name="Keller M."/>
            <person name="Xu J."/>
            <person name="Reddy Y.H.K."/>
            <person name="Borovok I."/>
            <person name="Grinberg I.R."/>
            <person name="Lamed R."/>
            <person name="Zhivin O."/>
            <person name="Bayer E.A."/>
            <person name="Brown S.D."/>
        </authorList>
    </citation>
    <scope>NUCLEOTIDE SEQUENCE [LARGE SCALE GENOMIC DNA]</scope>
    <source>
        <strain evidence="2">DSM 2933</strain>
    </source>
</reference>
<dbReference type="OrthoDB" id="2112831at2"/>
<proteinExistence type="predicted"/>